<dbReference type="SUPFAM" id="SSF57845">
    <property type="entry name" value="B-box zinc-binding domain"/>
    <property type="match status" value="1"/>
</dbReference>
<feature type="region of interest" description="Disordered" evidence="13">
    <location>
        <begin position="1299"/>
        <end position="1319"/>
    </location>
</feature>
<dbReference type="InterPro" id="IPR017868">
    <property type="entry name" value="Filamin/ABP280_repeat-like"/>
</dbReference>
<feature type="repeat" description="NHL" evidence="11">
    <location>
        <begin position="993"/>
        <end position="1036"/>
    </location>
</feature>
<keyword evidence="5 9" id="KW-0863">Zinc-finger</keyword>
<name>A0AA35SNQ5_GEOBA</name>
<dbReference type="EMBL" id="CASHTH010002584">
    <property type="protein sequence ID" value="CAI8032116.1"/>
    <property type="molecule type" value="Genomic_DNA"/>
</dbReference>
<keyword evidence="7 12" id="KW-0175">Coiled coil</keyword>
<feature type="compositionally biased region" description="Low complexity" evidence="13">
    <location>
        <begin position="220"/>
        <end position="238"/>
    </location>
</feature>
<feature type="region of interest" description="Disordered" evidence="13">
    <location>
        <begin position="383"/>
        <end position="402"/>
    </location>
</feature>
<dbReference type="SUPFAM" id="SSF57850">
    <property type="entry name" value="RING/U-box"/>
    <property type="match status" value="1"/>
</dbReference>
<evidence type="ECO:0000256" key="10">
    <source>
        <dbReference type="PROSITE-ProRule" id="PRU00087"/>
    </source>
</evidence>
<feature type="region of interest" description="Disordered" evidence="13">
    <location>
        <begin position="220"/>
        <end position="240"/>
    </location>
</feature>
<dbReference type="PROSITE" id="PS50089">
    <property type="entry name" value="ZF_RING_2"/>
    <property type="match status" value="1"/>
</dbReference>
<dbReference type="InterPro" id="IPR001298">
    <property type="entry name" value="Filamin/ABP280_rpt"/>
</dbReference>
<feature type="coiled-coil region" evidence="12">
    <location>
        <begin position="1128"/>
        <end position="1198"/>
    </location>
</feature>
<evidence type="ECO:0000256" key="4">
    <source>
        <dbReference type="ARBA" id="ARBA00022737"/>
    </source>
</evidence>
<keyword evidence="6" id="KW-0862">Zinc</keyword>
<dbReference type="SUPFAM" id="SSF63829">
    <property type="entry name" value="Calcium-dependent phosphotriesterase"/>
    <property type="match status" value="1"/>
</dbReference>
<dbReference type="InterPro" id="IPR017907">
    <property type="entry name" value="Znf_RING_CS"/>
</dbReference>
<dbReference type="PROSITE" id="PS00518">
    <property type="entry name" value="ZF_RING_1"/>
    <property type="match status" value="1"/>
</dbReference>
<feature type="region of interest" description="Disordered" evidence="13">
    <location>
        <begin position="424"/>
        <end position="452"/>
    </location>
</feature>
<keyword evidence="2" id="KW-0597">Phosphoprotein</keyword>
<dbReference type="Gene3D" id="3.30.40.10">
    <property type="entry name" value="Zinc/RING finger domain, C3HC4 (zinc finger)"/>
    <property type="match status" value="1"/>
</dbReference>
<dbReference type="InterPro" id="IPR040351">
    <property type="entry name" value="RAB3IL/RAB3IP/Sec2"/>
</dbReference>
<evidence type="ECO:0000256" key="5">
    <source>
        <dbReference type="ARBA" id="ARBA00022771"/>
    </source>
</evidence>
<feature type="repeat" description="NHL" evidence="11">
    <location>
        <begin position="898"/>
        <end position="941"/>
    </location>
</feature>
<feature type="region of interest" description="Disordered" evidence="13">
    <location>
        <begin position="1227"/>
        <end position="1276"/>
    </location>
</feature>
<dbReference type="GO" id="GO:0005085">
    <property type="term" value="F:guanyl-nucleotide exchange factor activity"/>
    <property type="evidence" value="ECO:0007669"/>
    <property type="project" value="InterPro"/>
</dbReference>
<dbReference type="Gene3D" id="2.120.10.30">
    <property type="entry name" value="TolB, C-terminal domain"/>
    <property type="match status" value="2"/>
</dbReference>
<dbReference type="PROSITE" id="PS50119">
    <property type="entry name" value="ZF_BBOX"/>
    <property type="match status" value="1"/>
</dbReference>
<reference evidence="16" key="1">
    <citation type="submission" date="2023-03" db="EMBL/GenBank/DDBJ databases">
        <authorList>
            <person name="Steffen K."/>
            <person name="Cardenas P."/>
        </authorList>
    </citation>
    <scope>NUCLEOTIDE SEQUENCE</scope>
</reference>
<evidence type="ECO:0000256" key="9">
    <source>
        <dbReference type="PROSITE-ProRule" id="PRU00024"/>
    </source>
</evidence>
<evidence type="ECO:0000259" key="15">
    <source>
        <dbReference type="PROSITE" id="PS50119"/>
    </source>
</evidence>
<feature type="repeat" description="Filamin" evidence="10">
    <location>
        <begin position="754"/>
        <end position="851"/>
    </location>
</feature>
<dbReference type="InterPro" id="IPR011042">
    <property type="entry name" value="6-blade_b-propeller_TolB-like"/>
</dbReference>
<comment type="similarity">
    <text evidence="8">Belongs to the SEC2 family.</text>
</comment>
<dbReference type="PANTHER" id="PTHR14430:SF0">
    <property type="entry name" value="SEC2P DOMAIN-CONTAINING PROTEIN"/>
    <property type="match status" value="1"/>
</dbReference>
<keyword evidence="3" id="KW-0479">Metal-binding</keyword>
<feature type="compositionally biased region" description="Basic and acidic residues" evidence="13">
    <location>
        <begin position="31"/>
        <end position="42"/>
    </location>
</feature>
<proteinExistence type="inferred from homology"/>
<dbReference type="SUPFAM" id="SSF81296">
    <property type="entry name" value="E set domains"/>
    <property type="match status" value="1"/>
</dbReference>
<dbReference type="Gene3D" id="1.20.5.4880">
    <property type="match status" value="2"/>
</dbReference>
<dbReference type="Gene3D" id="3.30.160.60">
    <property type="entry name" value="Classic Zinc Finger"/>
    <property type="match status" value="1"/>
</dbReference>
<feature type="domain" description="RING-type" evidence="14">
    <location>
        <begin position="478"/>
        <end position="504"/>
    </location>
</feature>
<feature type="compositionally biased region" description="Polar residues" evidence="13">
    <location>
        <begin position="148"/>
        <end position="158"/>
    </location>
</feature>
<dbReference type="PROSITE" id="PS50194">
    <property type="entry name" value="FILAMIN_REPEAT"/>
    <property type="match status" value="1"/>
</dbReference>
<dbReference type="Pfam" id="PF01436">
    <property type="entry name" value="NHL"/>
    <property type="match status" value="3"/>
</dbReference>
<feature type="compositionally biased region" description="Basic residues" evidence="13">
    <location>
        <begin position="159"/>
        <end position="177"/>
    </location>
</feature>
<evidence type="ECO:0000313" key="16">
    <source>
        <dbReference type="EMBL" id="CAI8032116.1"/>
    </source>
</evidence>
<accession>A0AA35SNQ5</accession>
<sequence>MAYSTLPSPTHSSPSQQLKQDLLSQLGTPEKTGERREGEDLTKTLLEHVVKLKMELASVKEENERLQNVRSNMDNEIHELTENLFEEAYKMVDEAKGGKVSAEKRLADAAGKMDAMETEMSTLKRIMQSSQNPPQARSVSKTTGASLNTLHLPQSHSPSQKHIKRSSIKRAVHKIQKRTGLAAPKSPSTSASRLPPIQPLIDQEEYAQFHRWIKSLSLSSPLSPSSPSTPTPTSSSSPHTYLTSIIDQDVRPCLSFKNTELSQRVLQAVQDNYVTMEALQTSTSSNGHPGHVRSSSLPPEGVLCALCEAKERDCTHRLRLGEAKEWLYISQSCRDRVAAVCDFFMHISHIQKGIIKADTTKLYWEVARLRGLMQLSRYSLSLPPDLPQTPHGKGEGGGRGGRGEREIWVLTRWTLSSTAFPRQHRHNRSFSSARSGRLSPYGSEGHSSPSDVGSLYQDSSFSADLHLVAEKIEDQVTCGICLEPYKQPRLLKCFHVYCEQCLQRLRCTEFHQEWEEFKTHEIIDLDTLTGDVTTLVPPLKKTLFCSKHQETKADLYCETCDELICRDCIVRVHRDHQYDLVPESFAKQEKVIVDSLKPVEEQIATLERAVESVDTQCAAVVEQKTAVVAEIRTARAHLRQALEARETELVGQAEQTAQQKLKTLAAQRDGFELQLGQLRSCQDFVEESRRTCSQGEILRMKSPLVKQVNDLTGSFKPETLALAEQADMVFAHSLPELMKICQQFGKVYCHLVCPEKCRASGKGIRVATRGQTVAVSVEALDREGEAYLRPVDSLRCELVASDGSSRVRGTAKRRNRNIYDISYQPQVTGEHQLHILIEEHPILNSPFTVTVLSNFTAPANIIRGLDMPWGIAVREGGEVVVAEYGGECVSIISGNGEKKSFGTHGSGPGQFNSPEGIAIDNGGSILVADFSNHRIQQLSSTGKHLRTVGTRGSGPLQFQDPAGITVHPHTGKVYVADCDNHRIQVLNSDLTYSSSFGRKGSNNGEFNEPYDISTDREGNVYVADSDNHRIQVFTGDGVYLRQFGKKGEGEGELNGPVSIAIDSANVVYVGELGTIVYQYSLLMESLSSHLEEREKQLKQDLLSQLGTPEKTGERREGEDLTKTLLEHVVKLKMELASVKEENERLQNVRSNMDNEIHELTENLFEEAYKMVDEAKGGKVSAEKRLADAAGKIDAMETEMSTLKRIMQSSQNPPQARSVSKTTGASLNTLHLPQSHSPSQKHIKRSSIKRAVHKIQKRTGLAAPKSPSTSASRLPPIQPLIDQEEYAQFHRWIKSLSLSSPLSPSSPSTPTPTSSSSPHTYLTSIIDQDVRPCLSFKNTELSQRVLQAVQDNYVTMEALQTSTSSNGHPGHVRSSSLPPEGVLCALCEAKERDCTHRLRLGEAKEWLYISQSCRDRVAAVCDFFMHISHIQKGIIKADTTKLYWEVARLRGLMQLSRYSLSLPPDLPQTPQ</sequence>
<dbReference type="InterPro" id="IPR014756">
    <property type="entry name" value="Ig_E-set"/>
</dbReference>
<dbReference type="CDD" id="cd21044">
    <property type="entry name" value="Rab11BD_RAB3IP_like"/>
    <property type="match status" value="2"/>
</dbReference>
<dbReference type="InterPro" id="IPR013783">
    <property type="entry name" value="Ig-like_fold"/>
</dbReference>
<dbReference type="SMART" id="SM00336">
    <property type="entry name" value="BBOX"/>
    <property type="match status" value="1"/>
</dbReference>
<dbReference type="GO" id="GO:0008270">
    <property type="term" value="F:zinc ion binding"/>
    <property type="evidence" value="ECO:0007669"/>
    <property type="project" value="UniProtKB-KW"/>
</dbReference>
<evidence type="ECO:0000256" key="8">
    <source>
        <dbReference type="ARBA" id="ARBA00025794"/>
    </source>
</evidence>
<dbReference type="InterPro" id="IPR000315">
    <property type="entry name" value="Znf_B-box"/>
</dbReference>
<feature type="region of interest" description="Disordered" evidence="13">
    <location>
        <begin position="1"/>
        <end position="42"/>
    </location>
</feature>
<feature type="compositionally biased region" description="Low complexity" evidence="13">
    <location>
        <begin position="1"/>
        <end position="26"/>
    </location>
</feature>
<feature type="compositionally biased region" description="Low complexity" evidence="13">
    <location>
        <begin position="1299"/>
        <end position="1317"/>
    </location>
</feature>
<evidence type="ECO:0000256" key="3">
    <source>
        <dbReference type="ARBA" id="ARBA00022723"/>
    </source>
</evidence>
<dbReference type="GO" id="GO:0070319">
    <property type="term" value="C:Golgi to plasma membrane transport vesicle"/>
    <property type="evidence" value="ECO:0007669"/>
    <property type="project" value="TreeGrafter"/>
</dbReference>
<protein>
    <submittedName>
        <fullName evidence="16">E3 ubiquitin-protein ligase TRIM71</fullName>
    </submittedName>
</protein>
<dbReference type="Pfam" id="PF25555">
    <property type="entry name" value="RAB3A-like_C"/>
    <property type="match status" value="2"/>
</dbReference>
<feature type="compositionally biased region" description="Basic residues" evidence="13">
    <location>
        <begin position="1238"/>
        <end position="1256"/>
    </location>
</feature>
<dbReference type="InterPro" id="IPR009449">
    <property type="entry name" value="Sec2_N"/>
</dbReference>
<feature type="repeat" description="NHL" evidence="11">
    <location>
        <begin position="945"/>
        <end position="989"/>
    </location>
</feature>
<dbReference type="Pfam" id="PF06428">
    <property type="entry name" value="Sec2p"/>
    <property type="match status" value="1"/>
</dbReference>
<dbReference type="Pfam" id="PF13445">
    <property type="entry name" value="zf-RING_UBOX"/>
    <property type="match status" value="1"/>
</dbReference>
<evidence type="ECO:0000256" key="6">
    <source>
        <dbReference type="ARBA" id="ARBA00022833"/>
    </source>
</evidence>
<dbReference type="SMART" id="SM00557">
    <property type="entry name" value="IG_FLMN"/>
    <property type="match status" value="1"/>
</dbReference>
<dbReference type="CDD" id="cd16449">
    <property type="entry name" value="RING-HC"/>
    <property type="match status" value="1"/>
</dbReference>
<feature type="compositionally biased region" description="Polar residues" evidence="13">
    <location>
        <begin position="1227"/>
        <end position="1237"/>
    </location>
</feature>
<evidence type="ECO:0000259" key="14">
    <source>
        <dbReference type="PROSITE" id="PS50089"/>
    </source>
</evidence>
<dbReference type="InterPro" id="IPR013083">
    <property type="entry name" value="Znf_RING/FYVE/PHD"/>
</dbReference>
<evidence type="ECO:0000256" key="1">
    <source>
        <dbReference type="ARBA" id="ARBA00008518"/>
    </source>
</evidence>
<gene>
    <name evidence="16" type="ORF">GBAR_LOCUS18183</name>
</gene>
<comment type="caution">
    <text evidence="16">The sequence shown here is derived from an EMBL/GenBank/DDBJ whole genome shotgun (WGS) entry which is preliminary data.</text>
</comment>
<dbReference type="InterPro" id="IPR001841">
    <property type="entry name" value="Znf_RING"/>
</dbReference>
<dbReference type="InterPro" id="IPR027370">
    <property type="entry name" value="Znf-RING_euk"/>
</dbReference>
<evidence type="ECO:0000256" key="12">
    <source>
        <dbReference type="SAM" id="Coils"/>
    </source>
</evidence>
<dbReference type="SUPFAM" id="SSF144284">
    <property type="entry name" value="Sec2 N-terminal region"/>
    <property type="match status" value="2"/>
</dbReference>
<dbReference type="Gene3D" id="2.60.40.10">
    <property type="entry name" value="Immunoglobulins"/>
    <property type="match status" value="1"/>
</dbReference>
<dbReference type="PANTHER" id="PTHR14430">
    <property type="entry name" value="RABIN3-RELATED"/>
    <property type="match status" value="1"/>
</dbReference>
<feature type="region of interest" description="Disordered" evidence="13">
    <location>
        <begin position="148"/>
        <end position="197"/>
    </location>
</feature>
<dbReference type="Pfam" id="PF00630">
    <property type="entry name" value="Filamin"/>
    <property type="match status" value="1"/>
</dbReference>
<keyword evidence="17" id="KW-1185">Reference proteome</keyword>
<feature type="coiled-coil region" evidence="12">
    <location>
        <begin position="49"/>
        <end position="119"/>
    </location>
</feature>
<dbReference type="InterPro" id="IPR001258">
    <property type="entry name" value="NHL_repeat"/>
</dbReference>
<keyword evidence="4" id="KW-0677">Repeat</keyword>
<dbReference type="PROSITE" id="PS51125">
    <property type="entry name" value="NHL"/>
    <property type="match status" value="3"/>
</dbReference>
<dbReference type="Pfam" id="PF00643">
    <property type="entry name" value="zf-B_box"/>
    <property type="match status" value="1"/>
</dbReference>
<evidence type="ECO:0000256" key="13">
    <source>
        <dbReference type="SAM" id="MobiDB-lite"/>
    </source>
</evidence>
<evidence type="ECO:0000256" key="11">
    <source>
        <dbReference type="PROSITE-ProRule" id="PRU00504"/>
    </source>
</evidence>
<evidence type="ECO:0000256" key="2">
    <source>
        <dbReference type="ARBA" id="ARBA00022553"/>
    </source>
</evidence>
<evidence type="ECO:0000313" key="17">
    <source>
        <dbReference type="Proteomes" id="UP001174909"/>
    </source>
</evidence>
<dbReference type="Proteomes" id="UP001174909">
    <property type="component" value="Unassembled WGS sequence"/>
</dbReference>
<organism evidence="16 17">
    <name type="scientific">Geodia barretti</name>
    <name type="common">Barrett's horny sponge</name>
    <dbReference type="NCBI Taxonomy" id="519541"/>
    <lineage>
        <taxon>Eukaryota</taxon>
        <taxon>Metazoa</taxon>
        <taxon>Porifera</taxon>
        <taxon>Demospongiae</taxon>
        <taxon>Heteroscleromorpha</taxon>
        <taxon>Tetractinellida</taxon>
        <taxon>Astrophorina</taxon>
        <taxon>Geodiidae</taxon>
        <taxon>Geodia</taxon>
    </lineage>
</organism>
<dbReference type="SMART" id="SM00184">
    <property type="entry name" value="RING"/>
    <property type="match status" value="1"/>
</dbReference>
<comment type="similarity">
    <text evidence="1">Belongs to the TRIM/RBCC family.</text>
</comment>
<dbReference type="GO" id="GO:0006887">
    <property type="term" value="P:exocytosis"/>
    <property type="evidence" value="ECO:0007669"/>
    <property type="project" value="TreeGrafter"/>
</dbReference>
<evidence type="ECO:0000256" key="7">
    <source>
        <dbReference type="ARBA" id="ARBA00023054"/>
    </source>
</evidence>
<feature type="compositionally biased region" description="Basic and acidic residues" evidence="13">
    <location>
        <begin position="392"/>
        <end position="402"/>
    </location>
</feature>
<feature type="domain" description="B box-type" evidence="15">
    <location>
        <begin position="540"/>
        <end position="581"/>
    </location>
</feature>